<proteinExistence type="predicted"/>
<organism evidence="2 3">
    <name type="scientific">Paenibacillus alvei</name>
    <name type="common">Bacillus alvei</name>
    <dbReference type="NCBI Taxonomy" id="44250"/>
    <lineage>
        <taxon>Bacteria</taxon>
        <taxon>Bacillati</taxon>
        <taxon>Bacillota</taxon>
        <taxon>Bacilli</taxon>
        <taxon>Bacillales</taxon>
        <taxon>Paenibacillaceae</taxon>
        <taxon>Paenibacillus</taxon>
    </lineage>
</organism>
<name>A0ABT4H773_PAEAL</name>
<feature type="domain" description="HTH LytTR-type" evidence="1">
    <location>
        <begin position="17"/>
        <end position="102"/>
    </location>
</feature>
<dbReference type="Proteomes" id="UP001527181">
    <property type="component" value="Unassembled WGS sequence"/>
</dbReference>
<protein>
    <submittedName>
        <fullName evidence="2">LytTR family transcriptional regulator DNA-binding domain-containing protein</fullName>
    </submittedName>
</protein>
<evidence type="ECO:0000313" key="3">
    <source>
        <dbReference type="Proteomes" id="UP001527181"/>
    </source>
</evidence>
<sequence>MYTHVVSYEQILKLNLIHDVVVVEYKHEGRRILFHTNEGYKKNITSLRHVHLWLKPIDYVRSDQFLINVRHVIGLNGDKVYMSNGMQVPLSRRGKKELKRLLKKEGK</sequence>
<dbReference type="GO" id="GO:0003677">
    <property type="term" value="F:DNA binding"/>
    <property type="evidence" value="ECO:0007669"/>
    <property type="project" value="UniProtKB-KW"/>
</dbReference>
<dbReference type="Pfam" id="PF04397">
    <property type="entry name" value="LytTR"/>
    <property type="match status" value="1"/>
</dbReference>
<keyword evidence="3" id="KW-1185">Reference proteome</keyword>
<dbReference type="EMBL" id="JAMDNP010000114">
    <property type="protein sequence ID" value="MCY9764744.1"/>
    <property type="molecule type" value="Genomic_DNA"/>
</dbReference>
<dbReference type="InterPro" id="IPR007492">
    <property type="entry name" value="LytTR_DNA-bd_dom"/>
</dbReference>
<reference evidence="2 3" key="1">
    <citation type="submission" date="2022-05" db="EMBL/GenBank/DDBJ databases">
        <title>Genome Sequencing of Bee-Associated Microbes.</title>
        <authorList>
            <person name="Dunlap C."/>
        </authorList>
    </citation>
    <scope>NUCLEOTIDE SEQUENCE [LARGE SCALE GENOMIC DNA]</scope>
    <source>
        <strain evidence="2 3">NRRL B-04010</strain>
    </source>
</reference>
<evidence type="ECO:0000259" key="1">
    <source>
        <dbReference type="Pfam" id="PF04397"/>
    </source>
</evidence>
<gene>
    <name evidence="2" type="ORF">M5X12_30080</name>
</gene>
<dbReference type="RefSeq" id="WP_268600790.1">
    <property type="nucleotide sequence ID" value="NZ_JAMDNP010000114.1"/>
</dbReference>
<keyword evidence="2" id="KW-0238">DNA-binding</keyword>
<comment type="caution">
    <text evidence="2">The sequence shown here is derived from an EMBL/GenBank/DDBJ whole genome shotgun (WGS) entry which is preliminary data.</text>
</comment>
<evidence type="ECO:0000313" key="2">
    <source>
        <dbReference type="EMBL" id="MCY9764744.1"/>
    </source>
</evidence>
<dbReference type="Gene3D" id="2.40.50.1020">
    <property type="entry name" value="LytTr DNA-binding domain"/>
    <property type="match status" value="1"/>
</dbReference>
<accession>A0ABT4H773</accession>